<organism evidence="2 3">
    <name type="scientific">Bacillus capparidis</name>
    <dbReference type="NCBI Taxonomy" id="1840411"/>
    <lineage>
        <taxon>Bacteria</taxon>
        <taxon>Bacillati</taxon>
        <taxon>Bacillota</taxon>
        <taxon>Bacilli</taxon>
        <taxon>Bacillales</taxon>
        <taxon>Bacillaceae</taxon>
        <taxon>Bacillus</taxon>
    </lineage>
</organism>
<gene>
    <name evidence="2" type="ORF">JOC74_001627</name>
</gene>
<name>A0ABS4CVP2_9BACI</name>
<proteinExistence type="predicted"/>
<protein>
    <submittedName>
        <fullName evidence="2">Uncharacterized protein</fullName>
    </submittedName>
</protein>
<dbReference type="Proteomes" id="UP000674416">
    <property type="component" value="Unassembled WGS sequence"/>
</dbReference>
<evidence type="ECO:0000313" key="3">
    <source>
        <dbReference type="Proteomes" id="UP000674416"/>
    </source>
</evidence>
<accession>A0ABS4CVP2</accession>
<comment type="caution">
    <text evidence="2">The sequence shown here is derived from an EMBL/GenBank/DDBJ whole genome shotgun (WGS) entry which is preliminary data.</text>
</comment>
<evidence type="ECO:0000256" key="1">
    <source>
        <dbReference type="SAM" id="MobiDB-lite"/>
    </source>
</evidence>
<dbReference type="EMBL" id="JAFDST010000002">
    <property type="protein sequence ID" value="MBP1081134.1"/>
    <property type="molecule type" value="Genomic_DNA"/>
</dbReference>
<keyword evidence="3" id="KW-1185">Reference proteome</keyword>
<reference evidence="2 3" key="1">
    <citation type="submission" date="2021-01" db="EMBL/GenBank/DDBJ databases">
        <title>Genomic Encyclopedia of Type Strains, Phase IV (KMG-IV): sequencing the most valuable type-strain genomes for metagenomic binning, comparative biology and taxonomic classification.</title>
        <authorList>
            <person name="Goeker M."/>
        </authorList>
    </citation>
    <scope>NUCLEOTIDE SEQUENCE [LARGE SCALE GENOMIC DNA]</scope>
    <source>
        <strain evidence="2 3">DSM 103394</strain>
    </source>
</reference>
<feature type="region of interest" description="Disordered" evidence="1">
    <location>
        <begin position="1"/>
        <end position="32"/>
    </location>
</feature>
<evidence type="ECO:0000313" key="2">
    <source>
        <dbReference type="EMBL" id="MBP1081134.1"/>
    </source>
</evidence>
<sequence>MAKYDRREHLKQVHEARKAKTRKTVDDAIQSQ</sequence>
<feature type="compositionally biased region" description="Basic and acidic residues" evidence="1">
    <location>
        <begin position="1"/>
        <end position="26"/>
    </location>
</feature>